<name>A0A3R9P898_9BACT</name>
<gene>
    <name evidence="1" type="ORF">EI293_04150</name>
</gene>
<dbReference type="InterPro" id="IPR009057">
    <property type="entry name" value="Homeodomain-like_sf"/>
</dbReference>
<dbReference type="EMBL" id="RWIU01000001">
    <property type="protein sequence ID" value="RSK46369.1"/>
    <property type="molecule type" value="Genomic_DNA"/>
</dbReference>
<sequence>MRLASESRSTQAPARHLGISRKLLYHWQQAQVVAEVGHVEVARAPEVRALRVATKRLAQELGILKKAVVIFGQFGAW</sequence>
<dbReference type="SUPFAM" id="SSF46689">
    <property type="entry name" value="Homeodomain-like"/>
    <property type="match status" value="1"/>
</dbReference>
<proteinExistence type="predicted"/>
<organism evidence="1 2">
    <name type="scientific">Hymenobacter perfusus</name>
    <dbReference type="NCBI Taxonomy" id="1236770"/>
    <lineage>
        <taxon>Bacteria</taxon>
        <taxon>Pseudomonadati</taxon>
        <taxon>Bacteroidota</taxon>
        <taxon>Cytophagia</taxon>
        <taxon>Cytophagales</taxon>
        <taxon>Hymenobacteraceae</taxon>
        <taxon>Hymenobacter</taxon>
    </lineage>
</organism>
<keyword evidence="2" id="KW-1185">Reference proteome</keyword>
<dbReference type="Proteomes" id="UP000270291">
    <property type="component" value="Unassembled WGS sequence"/>
</dbReference>
<protein>
    <recommendedName>
        <fullName evidence="3">Transposase</fullName>
    </recommendedName>
</protein>
<evidence type="ECO:0000313" key="2">
    <source>
        <dbReference type="Proteomes" id="UP000270291"/>
    </source>
</evidence>
<accession>A0A3R9P898</accession>
<comment type="caution">
    <text evidence="1">The sequence shown here is derived from an EMBL/GenBank/DDBJ whole genome shotgun (WGS) entry which is preliminary data.</text>
</comment>
<evidence type="ECO:0008006" key="3">
    <source>
        <dbReference type="Google" id="ProtNLM"/>
    </source>
</evidence>
<dbReference type="AlphaFoldDB" id="A0A3R9P898"/>
<reference evidence="1 2" key="1">
    <citation type="submission" date="2018-12" db="EMBL/GenBank/DDBJ databases">
        <authorList>
            <person name="Feng G."/>
            <person name="Zhu H."/>
        </authorList>
    </citation>
    <scope>NUCLEOTIDE SEQUENCE [LARGE SCALE GENOMIC DNA]</scope>
    <source>
        <strain evidence="1 2">LMG 26000</strain>
    </source>
</reference>
<dbReference type="OrthoDB" id="884299at2"/>
<evidence type="ECO:0000313" key="1">
    <source>
        <dbReference type="EMBL" id="RSK46369.1"/>
    </source>
</evidence>